<feature type="transmembrane region" description="Helical" evidence="8">
    <location>
        <begin position="350"/>
        <end position="373"/>
    </location>
</feature>
<dbReference type="InParanoid" id="A0A3Q7N8E2"/>
<feature type="transmembrane region" description="Helical" evidence="8">
    <location>
        <begin position="286"/>
        <end position="306"/>
    </location>
</feature>
<dbReference type="GO" id="GO:0016020">
    <property type="term" value="C:membrane"/>
    <property type="evidence" value="ECO:0007669"/>
    <property type="project" value="UniProtKB-SubCell"/>
</dbReference>
<feature type="compositionally biased region" description="Basic residues" evidence="7">
    <location>
        <begin position="49"/>
        <end position="58"/>
    </location>
</feature>
<dbReference type="GO" id="GO:1905515">
    <property type="term" value="P:non-motile cilium assembly"/>
    <property type="evidence" value="ECO:0007669"/>
    <property type="project" value="TreeGrafter"/>
</dbReference>
<organism evidence="9 10">
    <name type="scientific">Callorhinus ursinus</name>
    <name type="common">Northern fur seal</name>
    <dbReference type="NCBI Taxonomy" id="34884"/>
    <lineage>
        <taxon>Eukaryota</taxon>
        <taxon>Metazoa</taxon>
        <taxon>Chordata</taxon>
        <taxon>Craniata</taxon>
        <taxon>Vertebrata</taxon>
        <taxon>Euteleostomi</taxon>
        <taxon>Mammalia</taxon>
        <taxon>Eutheria</taxon>
        <taxon>Laurasiatheria</taxon>
        <taxon>Carnivora</taxon>
        <taxon>Caniformia</taxon>
        <taxon>Pinnipedia</taxon>
        <taxon>Otariidae</taxon>
        <taxon>Callorhinus</taxon>
    </lineage>
</organism>
<dbReference type="RefSeq" id="XP_025717838.1">
    <property type="nucleotide sequence ID" value="XM_025862053.1"/>
</dbReference>
<feature type="non-terminal residue" evidence="10">
    <location>
        <position position="1"/>
    </location>
</feature>
<accession>A0A3Q7N8E2</accession>
<keyword evidence="3 8" id="KW-0812">Transmembrane</keyword>
<evidence type="ECO:0000256" key="6">
    <source>
        <dbReference type="ARBA" id="ARBA00023273"/>
    </source>
</evidence>
<feature type="transmembrane region" description="Helical" evidence="8">
    <location>
        <begin position="248"/>
        <end position="274"/>
    </location>
</feature>
<protein>
    <submittedName>
        <fullName evidence="10">Transmembrane protein 80</fullName>
    </submittedName>
</protein>
<keyword evidence="9" id="KW-1185">Reference proteome</keyword>
<dbReference type="GO" id="GO:0035869">
    <property type="term" value="C:ciliary transition zone"/>
    <property type="evidence" value="ECO:0007669"/>
    <property type="project" value="TreeGrafter"/>
</dbReference>
<name>A0A3Q7N8E2_CALUR</name>
<evidence type="ECO:0000313" key="10">
    <source>
        <dbReference type="RefSeq" id="XP_025717838.1"/>
    </source>
</evidence>
<reference evidence="10" key="2">
    <citation type="submission" date="2025-08" db="UniProtKB">
        <authorList>
            <consortium name="RefSeq"/>
        </authorList>
    </citation>
    <scope>IDENTIFICATION</scope>
    <source>
        <tissue evidence="10">Blood</tissue>
    </source>
</reference>
<gene>
    <name evidence="10" type="primary">TMEM80</name>
</gene>
<dbReference type="Pfam" id="PF09799">
    <property type="entry name" value="Transmemb_17"/>
    <property type="match status" value="1"/>
</dbReference>
<evidence type="ECO:0000313" key="9">
    <source>
        <dbReference type="Proteomes" id="UP000286641"/>
    </source>
</evidence>
<proteinExistence type="predicted"/>
<evidence type="ECO:0000256" key="1">
    <source>
        <dbReference type="ARBA" id="ARBA00004138"/>
    </source>
</evidence>
<evidence type="ECO:0000256" key="2">
    <source>
        <dbReference type="ARBA" id="ARBA00004141"/>
    </source>
</evidence>
<reference key="1">
    <citation type="submission" date="2019-01" db="UniProtKB">
        <authorList>
            <consortium name="RefSeq"/>
        </authorList>
    </citation>
    <scope>IDENTIFICATION</scope>
</reference>
<evidence type="ECO:0000256" key="4">
    <source>
        <dbReference type="ARBA" id="ARBA00022989"/>
    </source>
</evidence>
<dbReference type="PANTHER" id="PTHR13531">
    <property type="entry name" value="GEO07735P1-RELATED-RELATED"/>
    <property type="match status" value="1"/>
</dbReference>
<keyword evidence="6" id="KW-0966">Cell projection</keyword>
<feature type="region of interest" description="Disordered" evidence="7">
    <location>
        <begin position="1"/>
        <end position="233"/>
    </location>
</feature>
<feature type="transmembrane region" description="Helical" evidence="8">
    <location>
        <begin position="318"/>
        <end position="338"/>
    </location>
</feature>
<dbReference type="AlphaFoldDB" id="A0A3Q7N8E2"/>
<keyword evidence="5 8" id="KW-0472">Membrane</keyword>
<dbReference type="CTD" id="283232"/>
<comment type="subcellular location">
    <subcellularLocation>
        <location evidence="1">Cell projection</location>
        <location evidence="1">Cilium</location>
    </subcellularLocation>
    <subcellularLocation>
        <location evidence="2">Membrane</location>
        <topology evidence="2">Multi-pass membrane protein</topology>
    </subcellularLocation>
</comment>
<evidence type="ECO:0000256" key="7">
    <source>
        <dbReference type="SAM" id="MobiDB-lite"/>
    </source>
</evidence>
<evidence type="ECO:0000256" key="8">
    <source>
        <dbReference type="SAM" id="Phobius"/>
    </source>
</evidence>
<dbReference type="PANTHER" id="PTHR13531:SF8">
    <property type="entry name" value="TRANSMEMBRANE PROTEIN 80"/>
    <property type="match status" value="1"/>
</dbReference>
<dbReference type="Proteomes" id="UP000286641">
    <property type="component" value="Unplaced"/>
</dbReference>
<evidence type="ECO:0000256" key="3">
    <source>
        <dbReference type="ARBA" id="ARBA00022692"/>
    </source>
</evidence>
<evidence type="ECO:0000256" key="5">
    <source>
        <dbReference type="ARBA" id="ARBA00023136"/>
    </source>
</evidence>
<feature type="compositionally biased region" description="Basic and acidic residues" evidence="7">
    <location>
        <begin position="184"/>
        <end position="207"/>
    </location>
</feature>
<keyword evidence="4 8" id="KW-1133">Transmembrane helix</keyword>
<feature type="compositionally biased region" description="Basic and acidic residues" evidence="7">
    <location>
        <begin position="16"/>
        <end position="31"/>
    </location>
</feature>
<sequence length="374" mass="39852">RAEASRGRPKLPAEPGRAEPARSRPPRRAEAARTGAEPARSGLVEPCRRPRVRNRGGPKRPEVRSRVGPNWPEAARRLPSGSALPPPPRPTQRPRERRHPSPPATGSPLRGRISPISNAARPGPEALSPQAPPAPAASGSRVRPRRSRTEPNAAEPGHSRASALRLLSNESARALPGGSHGPRPRVESTPEARRGRAPSRAEAKMAEGTRACGAERLPGSRRTGRAGPGGKMAAARRGRASSAVLSSISLQVLFCLSGAYYALYFLATLLMITYKSQVFSYPHPYLVLDLTLLLLMGILEVTRLYLGTKGNLTEAEVPLAISLALTAGGALLSTYFLLWQTLVLRADSILSATLLALHGLEAILQLVAIAAFVS</sequence>
<dbReference type="InterPro" id="IPR019184">
    <property type="entry name" value="Uncharacterised_TM-17"/>
</dbReference>